<keyword evidence="3" id="KW-1185">Reference proteome</keyword>
<sequence>MQTSRRSGASASHALMPSSSIRSSSITDTEISGRTCDTVSPVRLSCQDVNFALWNRIDTLSNPLRVVGASRGSGPLPGRSSERRAHMLKWEKPSIRKAEFAAQLGCACACGALAGAGSGHAN</sequence>
<protein>
    <submittedName>
        <fullName evidence="2">Uncharacterized protein</fullName>
    </submittedName>
</protein>
<dbReference type="EMBL" id="BOPD01000049">
    <property type="protein sequence ID" value="GIJ36397.1"/>
    <property type="molecule type" value="Genomic_DNA"/>
</dbReference>
<feature type="compositionally biased region" description="Polar residues" evidence="1">
    <location>
        <begin position="1"/>
        <end position="10"/>
    </location>
</feature>
<feature type="region of interest" description="Disordered" evidence="1">
    <location>
        <begin position="66"/>
        <end position="85"/>
    </location>
</feature>
<evidence type="ECO:0000256" key="1">
    <source>
        <dbReference type="SAM" id="MobiDB-lite"/>
    </source>
</evidence>
<evidence type="ECO:0000313" key="2">
    <source>
        <dbReference type="EMBL" id="GIJ36397.1"/>
    </source>
</evidence>
<feature type="compositionally biased region" description="Low complexity" evidence="1">
    <location>
        <begin position="68"/>
        <end position="79"/>
    </location>
</feature>
<dbReference type="AlphaFoldDB" id="A0A9W5UVR4"/>
<accession>A0A9W5UVR4</accession>
<dbReference type="InterPro" id="IPR054672">
    <property type="entry name" value="StsA_sacti_RiPP"/>
</dbReference>
<reference evidence="2" key="1">
    <citation type="submission" date="2021-01" db="EMBL/GenBank/DDBJ databases">
        <title>Whole genome shotgun sequence of Verrucosispora sediminis NBRC 107745.</title>
        <authorList>
            <person name="Komaki H."/>
            <person name="Tamura T."/>
        </authorList>
    </citation>
    <scope>NUCLEOTIDE SEQUENCE</scope>
    <source>
        <strain evidence="2">NBRC 107745</strain>
    </source>
</reference>
<feature type="compositionally biased region" description="Low complexity" evidence="1">
    <location>
        <begin position="18"/>
        <end position="28"/>
    </location>
</feature>
<proteinExistence type="predicted"/>
<evidence type="ECO:0000313" key="3">
    <source>
        <dbReference type="Proteomes" id="UP000607311"/>
    </source>
</evidence>
<comment type="caution">
    <text evidence="2">The sequence shown here is derived from an EMBL/GenBank/DDBJ whole genome shotgun (WGS) entry which is preliminary data.</text>
</comment>
<dbReference type="NCBIfam" id="NF045558">
    <property type="entry name" value="StsA_sacti_RiPP"/>
    <property type="match status" value="1"/>
</dbReference>
<dbReference type="Proteomes" id="UP000607311">
    <property type="component" value="Unassembled WGS sequence"/>
</dbReference>
<gene>
    <name evidence="2" type="ORF">Vse01_55450</name>
</gene>
<name>A0A9W5UVR4_9ACTN</name>
<feature type="region of interest" description="Disordered" evidence="1">
    <location>
        <begin position="1"/>
        <end position="28"/>
    </location>
</feature>
<organism evidence="2 3">
    <name type="scientific">Micromonospora sediminimaris</name>
    <dbReference type="NCBI Taxonomy" id="547162"/>
    <lineage>
        <taxon>Bacteria</taxon>
        <taxon>Bacillati</taxon>
        <taxon>Actinomycetota</taxon>
        <taxon>Actinomycetes</taxon>
        <taxon>Micromonosporales</taxon>
        <taxon>Micromonosporaceae</taxon>
        <taxon>Micromonospora</taxon>
    </lineage>
</organism>